<evidence type="ECO:0000313" key="1">
    <source>
        <dbReference type="EMBL" id="KKK91089.1"/>
    </source>
</evidence>
<comment type="caution">
    <text evidence="1">The sequence shown here is derived from an EMBL/GenBank/DDBJ whole genome shotgun (WGS) entry which is preliminary data.</text>
</comment>
<protein>
    <submittedName>
        <fullName evidence="1">Uncharacterized protein</fullName>
    </submittedName>
</protein>
<dbReference type="AlphaFoldDB" id="A0A0F9BKF0"/>
<dbReference type="EMBL" id="LAZR01048807">
    <property type="protein sequence ID" value="KKK91089.1"/>
    <property type="molecule type" value="Genomic_DNA"/>
</dbReference>
<name>A0A0F9BKF0_9ZZZZ</name>
<reference evidence="1" key="1">
    <citation type="journal article" date="2015" name="Nature">
        <title>Complex archaea that bridge the gap between prokaryotes and eukaryotes.</title>
        <authorList>
            <person name="Spang A."/>
            <person name="Saw J.H."/>
            <person name="Jorgensen S.L."/>
            <person name="Zaremba-Niedzwiedzka K."/>
            <person name="Martijn J."/>
            <person name="Lind A.E."/>
            <person name="van Eijk R."/>
            <person name="Schleper C."/>
            <person name="Guy L."/>
            <person name="Ettema T.J."/>
        </authorList>
    </citation>
    <scope>NUCLEOTIDE SEQUENCE</scope>
</reference>
<sequence length="69" mass="7409">QEQSLWAVARVINALTGQEISSETGEFVLDPDEFIGCKAIAHVSVDDSYDGTPRNQIDSLSSVLTGAKK</sequence>
<gene>
    <name evidence="1" type="ORF">LCGC14_2716460</name>
</gene>
<proteinExistence type="predicted"/>
<feature type="non-terminal residue" evidence="1">
    <location>
        <position position="1"/>
    </location>
</feature>
<organism evidence="1">
    <name type="scientific">marine sediment metagenome</name>
    <dbReference type="NCBI Taxonomy" id="412755"/>
    <lineage>
        <taxon>unclassified sequences</taxon>
        <taxon>metagenomes</taxon>
        <taxon>ecological metagenomes</taxon>
    </lineage>
</organism>
<accession>A0A0F9BKF0</accession>